<evidence type="ECO:0000256" key="1">
    <source>
        <dbReference type="SAM" id="MobiDB-lite"/>
    </source>
</evidence>
<feature type="compositionally biased region" description="Low complexity" evidence="1">
    <location>
        <begin position="298"/>
        <end position="311"/>
    </location>
</feature>
<evidence type="ECO:0000259" key="2">
    <source>
        <dbReference type="PROSITE" id="PS50076"/>
    </source>
</evidence>
<dbReference type="EMBL" id="BTGU01000077">
    <property type="protein sequence ID" value="GMN58396.1"/>
    <property type="molecule type" value="Genomic_DNA"/>
</dbReference>
<dbReference type="PANTHER" id="PTHR45496:SF19">
    <property type="entry name" value="J DOMAIN-CONTAINING PROTEIN"/>
    <property type="match status" value="1"/>
</dbReference>
<sequence length="433" mass="46783">MDNRNIASEEAKRWLGTAEKLLAARDLLGAKSFAIRVREAYPRLLDSSAADDVVAVADTLLSGELRINNQPDWYAILQLPRYTNNLELVATQYRRLALLLNPHRNRLPYSDEAFRLITEAWSVLSNPSKKLTPKSRPTESARASRQGEHDGSGGSFWTACPYCYILYEYPKVYEDCVLRCQKCKRAFHAAVIPTPPVSGRGDTYFCCWGFFPLGGFPGNAKNTGGWTPFSPMFACPIQDQGTDGGGGGRGNNNDGPRSPRFIYKDDDGYVEISDESDESDCDWRISKRSTKKAKTTKGKGSVAKTAKASTTERVTRGGQNVGGQVNNVGGDNVDGAAAAASKGPSKGEASRKVKAVASGGKKKGAAEWGKLDLNVEFSNDVEEQPAAGMNKGNGAGNGEEDNIEGIGFFEGLDEFLSSLPILNVVGDDKVKAT</sequence>
<dbReference type="InterPro" id="IPR001623">
    <property type="entry name" value="DnaJ_domain"/>
</dbReference>
<dbReference type="Pfam" id="PF00226">
    <property type="entry name" value="DnaJ"/>
    <property type="match status" value="1"/>
</dbReference>
<name>A0AA88DN53_FICCA</name>
<evidence type="ECO:0000313" key="3">
    <source>
        <dbReference type="EMBL" id="GMN58396.1"/>
    </source>
</evidence>
<dbReference type="InterPro" id="IPR056988">
    <property type="entry name" value="Zn_ribbon_pln"/>
</dbReference>
<comment type="caution">
    <text evidence="3">The sequence shown here is derived from an EMBL/GenBank/DDBJ whole genome shotgun (WGS) entry which is preliminary data.</text>
</comment>
<organism evidence="3 4">
    <name type="scientific">Ficus carica</name>
    <name type="common">Common fig</name>
    <dbReference type="NCBI Taxonomy" id="3494"/>
    <lineage>
        <taxon>Eukaryota</taxon>
        <taxon>Viridiplantae</taxon>
        <taxon>Streptophyta</taxon>
        <taxon>Embryophyta</taxon>
        <taxon>Tracheophyta</taxon>
        <taxon>Spermatophyta</taxon>
        <taxon>Magnoliopsida</taxon>
        <taxon>eudicotyledons</taxon>
        <taxon>Gunneridae</taxon>
        <taxon>Pentapetalae</taxon>
        <taxon>rosids</taxon>
        <taxon>fabids</taxon>
        <taxon>Rosales</taxon>
        <taxon>Moraceae</taxon>
        <taxon>Ficeae</taxon>
        <taxon>Ficus</taxon>
    </lineage>
</organism>
<dbReference type="Pfam" id="PF23551">
    <property type="entry name" value="Zn_ribbon_20"/>
    <property type="match status" value="1"/>
</dbReference>
<dbReference type="CDD" id="cd15489">
    <property type="entry name" value="PHD_SF"/>
    <property type="match status" value="1"/>
</dbReference>
<dbReference type="SMART" id="SM00271">
    <property type="entry name" value="DnaJ"/>
    <property type="match status" value="1"/>
</dbReference>
<dbReference type="InterPro" id="IPR053052">
    <property type="entry name" value="Imprinting_Balance_Reg"/>
</dbReference>
<dbReference type="InterPro" id="IPR036869">
    <property type="entry name" value="J_dom_sf"/>
</dbReference>
<evidence type="ECO:0000313" key="4">
    <source>
        <dbReference type="Proteomes" id="UP001187192"/>
    </source>
</evidence>
<feature type="region of interest" description="Disordered" evidence="1">
    <location>
        <begin position="289"/>
        <end position="327"/>
    </location>
</feature>
<feature type="region of interest" description="Disordered" evidence="1">
    <location>
        <begin position="128"/>
        <end position="152"/>
    </location>
</feature>
<accession>A0AA88DN53</accession>
<dbReference type="Proteomes" id="UP001187192">
    <property type="component" value="Unassembled WGS sequence"/>
</dbReference>
<dbReference type="PROSITE" id="PS50076">
    <property type="entry name" value="DNAJ_2"/>
    <property type="match status" value="1"/>
</dbReference>
<dbReference type="PANTHER" id="PTHR45496">
    <property type="entry name" value="CHAPERONE DNAJ-DOMAIN SUPERFAMILY PROTEIN"/>
    <property type="match status" value="1"/>
</dbReference>
<dbReference type="CDD" id="cd06257">
    <property type="entry name" value="DnaJ"/>
    <property type="match status" value="1"/>
</dbReference>
<dbReference type="SUPFAM" id="SSF46565">
    <property type="entry name" value="Chaperone J-domain"/>
    <property type="match status" value="1"/>
</dbReference>
<protein>
    <recommendedName>
        <fullName evidence="2">J domain-containing protein</fullName>
    </recommendedName>
</protein>
<feature type="region of interest" description="Disordered" evidence="1">
    <location>
        <begin position="332"/>
        <end position="351"/>
    </location>
</feature>
<reference evidence="3" key="1">
    <citation type="submission" date="2023-07" db="EMBL/GenBank/DDBJ databases">
        <title>draft genome sequence of fig (Ficus carica).</title>
        <authorList>
            <person name="Takahashi T."/>
            <person name="Nishimura K."/>
        </authorList>
    </citation>
    <scope>NUCLEOTIDE SEQUENCE</scope>
</reference>
<gene>
    <name evidence="3" type="ORF">TIFTF001_027491</name>
</gene>
<keyword evidence="4" id="KW-1185">Reference proteome</keyword>
<proteinExistence type="predicted"/>
<dbReference type="AlphaFoldDB" id="A0AA88DN53"/>
<dbReference type="Gene3D" id="1.10.287.110">
    <property type="entry name" value="DnaJ domain"/>
    <property type="match status" value="1"/>
</dbReference>
<feature type="domain" description="J" evidence="2">
    <location>
        <begin position="72"/>
        <end position="153"/>
    </location>
</feature>
<feature type="region of interest" description="Disordered" evidence="1">
    <location>
        <begin position="238"/>
        <end position="263"/>
    </location>
</feature>